<evidence type="ECO:0000313" key="7">
    <source>
        <dbReference type="EMBL" id="KAF4243469.1"/>
    </source>
</evidence>
<keyword evidence="2" id="KW-0238">DNA-binding</keyword>
<evidence type="ECO:0000256" key="2">
    <source>
        <dbReference type="ARBA" id="ARBA00023125"/>
    </source>
</evidence>
<dbReference type="AlphaFoldDB" id="A0A8H4HF50"/>
<comment type="caution">
    <text evidence="7">The sequence shown here is derived from an EMBL/GenBank/DDBJ whole genome shotgun (WGS) entry which is preliminary data.</text>
</comment>
<feature type="region of interest" description="Disordered" evidence="5">
    <location>
        <begin position="264"/>
        <end position="292"/>
    </location>
</feature>
<evidence type="ECO:0000256" key="1">
    <source>
        <dbReference type="ARBA" id="ARBA00023015"/>
    </source>
</evidence>
<reference evidence="7" key="2">
    <citation type="submission" date="2020-04" db="EMBL/GenBank/DDBJ databases">
        <authorList>
            <person name="Santos R.A.C."/>
            <person name="Steenwyk J.L."/>
            <person name="Rivero-Menendez O."/>
            <person name="Mead M.E."/>
            <person name="Silva L.P."/>
            <person name="Bastos R.W."/>
            <person name="Alastruey-Izquierdo A."/>
            <person name="Goldman G.H."/>
            <person name="Rokas A."/>
        </authorList>
    </citation>
    <scope>NUCLEOTIDE SEQUENCE</scope>
    <source>
        <strain evidence="7">CNM-CM6805</strain>
    </source>
</reference>
<name>A0A8H4HF50_9EURO</name>
<dbReference type="InterPro" id="IPR056632">
    <property type="entry name" value="DUF7730"/>
</dbReference>
<dbReference type="GO" id="GO:0000981">
    <property type="term" value="F:DNA-binding transcription factor activity, RNA polymerase II-specific"/>
    <property type="evidence" value="ECO:0007669"/>
    <property type="project" value="InterPro"/>
</dbReference>
<dbReference type="GO" id="GO:0008270">
    <property type="term" value="F:zinc ion binding"/>
    <property type="evidence" value="ECO:0007669"/>
    <property type="project" value="InterPro"/>
</dbReference>
<evidence type="ECO:0000256" key="3">
    <source>
        <dbReference type="ARBA" id="ARBA00023163"/>
    </source>
</evidence>
<evidence type="ECO:0000259" key="6">
    <source>
        <dbReference type="PROSITE" id="PS50048"/>
    </source>
</evidence>
<dbReference type="CDD" id="cd00067">
    <property type="entry name" value="GAL4"/>
    <property type="match status" value="1"/>
</dbReference>
<dbReference type="SMART" id="SM00066">
    <property type="entry name" value="GAL4"/>
    <property type="match status" value="1"/>
</dbReference>
<dbReference type="PANTHER" id="PTHR38790">
    <property type="entry name" value="2EXR DOMAIN-CONTAINING PROTEIN-RELATED"/>
    <property type="match status" value="1"/>
</dbReference>
<reference evidence="7" key="1">
    <citation type="journal article" date="2020" name="bioRxiv">
        <title>Genomic and phenotypic heterogeneity of clinical isolates of the human pathogens Aspergillus fumigatus, Aspergillus lentulus and Aspergillus fumigatiaffinis.</title>
        <authorList>
            <person name="dos Santos R.A.C."/>
            <person name="Steenwyk J.L."/>
            <person name="Rivero-Menendez O."/>
            <person name="Mead M.E."/>
            <person name="Silva L.P."/>
            <person name="Bastos R.W."/>
            <person name="Alastruey-Izquierdo A."/>
            <person name="Goldman G.H."/>
            <person name="Rokas A."/>
        </authorList>
    </citation>
    <scope>NUCLEOTIDE SEQUENCE</scope>
    <source>
        <strain evidence="7">CNM-CM6805</strain>
    </source>
</reference>
<sequence>MAGQKRKDATQPSKQPSKPSRRVSNKRNKQDSTSDTQPCNQHASVFFRFPWEIRDMIYREIFVFPVTVHLAYVGTTRNRKFRSFLCALSEDEQPEKRPQLLCPRCRVNHHRCSPRKGRSDDVEERPSSETRAQARVLALLRSCKRIYDETVDMLYRENTFYIENPRTLLELPSSLSPARLSSFRHLYLESARYGEYTPADRLDKWAAVVGVLKRLDGLETLVVILRPMYGLEWEVEGLMKPLEAAGLPALRVVRDPMVYMALDNTASPHDMRSGSARKRPSDPDDPCQATHGARRRISRACDRCRAQKARCDGGKPCIRCGDHIPCVYQEKKPLRRKYPAGYVDMLEEHQAYLITGLRKLYECIQQDAKLPEVDRDGNNRPIVHELLDKLGIFEEPIKEHKSSLTGSEADAQPSLGGLHGNNIVGGVMGTTRLPESSRAWSSTQEVKPLLASNLNAAVNLPRTLTLPNRIPLNTGMAQQRFSRSCHDQASPAGLNRHQRPVDLSNGFYRWSFDFSDFLAVSSRE</sequence>
<keyword evidence="1" id="KW-0805">Transcription regulation</keyword>
<dbReference type="Pfam" id="PF00172">
    <property type="entry name" value="Zn_clus"/>
    <property type="match status" value="1"/>
</dbReference>
<dbReference type="InterPro" id="IPR001138">
    <property type="entry name" value="Zn2Cys6_DnaBD"/>
</dbReference>
<dbReference type="Pfam" id="PF24864">
    <property type="entry name" value="DUF7730"/>
    <property type="match status" value="1"/>
</dbReference>
<keyword evidence="3" id="KW-0804">Transcription</keyword>
<evidence type="ECO:0000256" key="4">
    <source>
        <dbReference type="ARBA" id="ARBA00023242"/>
    </source>
</evidence>
<dbReference type="EMBL" id="JAAAPX010000011">
    <property type="protein sequence ID" value="KAF4243469.1"/>
    <property type="molecule type" value="Genomic_DNA"/>
</dbReference>
<dbReference type="Proteomes" id="UP000653565">
    <property type="component" value="Unassembled WGS sequence"/>
</dbReference>
<dbReference type="Gene3D" id="4.10.240.10">
    <property type="entry name" value="Zn(2)-C6 fungal-type DNA-binding domain"/>
    <property type="match status" value="1"/>
</dbReference>
<keyword evidence="4" id="KW-0539">Nucleus</keyword>
<keyword evidence="8" id="KW-1185">Reference proteome</keyword>
<feature type="region of interest" description="Disordered" evidence="5">
    <location>
        <begin position="1"/>
        <end position="38"/>
    </location>
</feature>
<evidence type="ECO:0000313" key="8">
    <source>
        <dbReference type="Proteomes" id="UP000653565"/>
    </source>
</evidence>
<proteinExistence type="predicted"/>
<evidence type="ECO:0000256" key="5">
    <source>
        <dbReference type="SAM" id="MobiDB-lite"/>
    </source>
</evidence>
<gene>
    <name evidence="7" type="ORF">CNMCM6805_000863</name>
</gene>
<accession>A0A8H4HF50</accession>
<dbReference type="GO" id="GO:0003677">
    <property type="term" value="F:DNA binding"/>
    <property type="evidence" value="ECO:0007669"/>
    <property type="project" value="UniProtKB-KW"/>
</dbReference>
<protein>
    <recommendedName>
        <fullName evidence="6">Zn(2)-C6 fungal-type domain-containing protein</fullName>
    </recommendedName>
</protein>
<feature type="domain" description="Zn(2)-C6 fungal-type" evidence="6">
    <location>
        <begin position="300"/>
        <end position="320"/>
    </location>
</feature>
<dbReference type="PROSITE" id="PS50048">
    <property type="entry name" value="ZN2_CY6_FUNGAL_2"/>
    <property type="match status" value="1"/>
</dbReference>
<organism evidence="7 8">
    <name type="scientific">Aspergillus fumigatiaffinis</name>
    <dbReference type="NCBI Taxonomy" id="340414"/>
    <lineage>
        <taxon>Eukaryota</taxon>
        <taxon>Fungi</taxon>
        <taxon>Dikarya</taxon>
        <taxon>Ascomycota</taxon>
        <taxon>Pezizomycotina</taxon>
        <taxon>Eurotiomycetes</taxon>
        <taxon>Eurotiomycetidae</taxon>
        <taxon>Eurotiales</taxon>
        <taxon>Aspergillaceae</taxon>
        <taxon>Aspergillus</taxon>
        <taxon>Aspergillus subgen. Fumigati</taxon>
    </lineage>
</organism>
<dbReference type="InterPro" id="IPR036864">
    <property type="entry name" value="Zn2-C6_fun-type_DNA-bd_sf"/>
</dbReference>
<dbReference type="SUPFAM" id="SSF57701">
    <property type="entry name" value="Zn2/Cys6 DNA-binding domain"/>
    <property type="match status" value="1"/>
</dbReference>